<feature type="chain" id="PRO_5046205667" evidence="1">
    <location>
        <begin position="20"/>
        <end position="167"/>
    </location>
</feature>
<name>A0ABW7GSI9_9BURK</name>
<keyword evidence="1" id="KW-0732">Signal</keyword>
<gene>
    <name evidence="3" type="ORF">ACG04Q_24580</name>
</gene>
<dbReference type="CDD" id="cd02966">
    <property type="entry name" value="TlpA_like_family"/>
    <property type="match status" value="1"/>
</dbReference>
<keyword evidence="4" id="KW-1185">Reference proteome</keyword>
<accession>A0ABW7GSI9</accession>
<evidence type="ECO:0000313" key="4">
    <source>
        <dbReference type="Proteomes" id="UP001606302"/>
    </source>
</evidence>
<dbReference type="PROSITE" id="PS51352">
    <property type="entry name" value="THIOREDOXIN_2"/>
    <property type="match status" value="1"/>
</dbReference>
<evidence type="ECO:0000259" key="2">
    <source>
        <dbReference type="PROSITE" id="PS51352"/>
    </source>
</evidence>
<dbReference type="PANTHER" id="PTHR42852">
    <property type="entry name" value="THIOL:DISULFIDE INTERCHANGE PROTEIN DSBE"/>
    <property type="match status" value="1"/>
</dbReference>
<organism evidence="3 4">
    <name type="scientific">Pelomonas lactea</name>
    <dbReference type="NCBI Taxonomy" id="3299030"/>
    <lineage>
        <taxon>Bacteria</taxon>
        <taxon>Pseudomonadati</taxon>
        <taxon>Pseudomonadota</taxon>
        <taxon>Betaproteobacteria</taxon>
        <taxon>Burkholderiales</taxon>
        <taxon>Sphaerotilaceae</taxon>
        <taxon>Roseateles</taxon>
    </lineage>
</organism>
<evidence type="ECO:0000256" key="1">
    <source>
        <dbReference type="SAM" id="SignalP"/>
    </source>
</evidence>
<protein>
    <submittedName>
        <fullName evidence="3">TlpA family protein disulfide reductase</fullName>
    </submittedName>
</protein>
<dbReference type="InterPro" id="IPR013766">
    <property type="entry name" value="Thioredoxin_domain"/>
</dbReference>
<dbReference type="Proteomes" id="UP001606302">
    <property type="component" value="Unassembled WGS sequence"/>
</dbReference>
<comment type="caution">
    <text evidence="3">The sequence shown here is derived from an EMBL/GenBank/DDBJ whole genome shotgun (WGS) entry which is preliminary data.</text>
</comment>
<reference evidence="3 4" key="1">
    <citation type="submission" date="2024-08" db="EMBL/GenBank/DDBJ databases">
        <authorList>
            <person name="Lu H."/>
        </authorList>
    </citation>
    <scope>NUCLEOTIDE SEQUENCE [LARGE SCALE GENOMIC DNA]</scope>
    <source>
        <strain evidence="3 4">DXS20W</strain>
    </source>
</reference>
<dbReference type="PANTHER" id="PTHR42852:SF17">
    <property type="entry name" value="THIOREDOXIN-LIKE PROTEIN HI_1115"/>
    <property type="match status" value="1"/>
</dbReference>
<dbReference type="InterPro" id="IPR036249">
    <property type="entry name" value="Thioredoxin-like_sf"/>
</dbReference>
<feature type="domain" description="Thioredoxin" evidence="2">
    <location>
        <begin position="8"/>
        <end position="164"/>
    </location>
</feature>
<dbReference type="Gene3D" id="3.40.30.10">
    <property type="entry name" value="Glutaredoxin"/>
    <property type="match status" value="1"/>
</dbReference>
<proteinExistence type="predicted"/>
<dbReference type="Pfam" id="PF00578">
    <property type="entry name" value="AhpC-TSA"/>
    <property type="match status" value="1"/>
</dbReference>
<dbReference type="InterPro" id="IPR000866">
    <property type="entry name" value="AhpC/TSA"/>
</dbReference>
<dbReference type="RefSeq" id="WP_394514327.1">
    <property type="nucleotide sequence ID" value="NZ_JBIGHX010000011.1"/>
</dbReference>
<sequence>MKRRALILSLPALAPVAHASPLDWFNGVSIGRKVSLPPLPYLDAAPQDNALLTMWYFWGTWCGPCRETIPLLNRWAKAYPEFQVIAVTDEAAEVVKPFVARVPMEVPVALDTKRKLFGEVKVRAVPYAMVLDRAGVVVWRGQPKELEAQAAIPGMLDRARQAVGPKS</sequence>
<evidence type="ECO:0000313" key="3">
    <source>
        <dbReference type="EMBL" id="MFG6464771.1"/>
    </source>
</evidence>
<dbReference type="EMBL" id="JBIGHX010000011">
    <property type="protein sequence ID" value="MFG6464771.1"/>
    <property type="molecule type" value="Genomic_DNA"/>
</dbReference>
<dbReference type="SUPFAM" id="SSF52833">
    <property type="entry name" value="Thioredoxin-like"/>
    <property type="match status" value="1"/>
</dbReference>
<dbReference type="InterPro" id="IPR050553">
    <property type="entry name" value="Thioredoxin_ResA/DsbE_sf"/>
</dbReference>
<feature type="signal peptide" evidence="1">
    <location>
        <begin position="1"/>
        <end position="19"/>
    </location>
</feature>